<reference evidence="1 2" key="1">
    <citation type="submission" date="2024-03" db="EMBL/GenBank/DDBJ databases">
        <authorList>
            <person name="Martinez-Hernandez J."/>
        </authorList>
    </citation>
    <scope>NUCLEOTIDE SEQUENCE [LARGE SCALE GENOMIC DNA]</scope>
</reference>
<dbReference type="AlphaFoldDB" id="A0AAV1WC14"/>
<proteinExistence type="predicted"/>
<gene>
    <name evidence="1" type="ORF">LLUT_LOCUS7772</name>
</gene>
<comment type="caution">
    <text evidence="1">The sequence shown here is derived from an EMBL/GenBank/DDBJ whole genome shotgun (WGS) entry which is preliminary data.</text>
</comment>
<dbReference type="EMBL" id="CAXHTB010000005">
    <property type="protein sequence ID" value="CAL0306712.1"/>
    <property type="molecule type" value="Genomic_DNA"/>
</dbReference>
<keyword evidence="2" id="KW-1185">Reference proteome</keyword>
<dbReference type="PANTHER" id="PTHR35485">
    <property type="entry name" value="OS01G0888900 PROTEIN"/>
    <property type="match status" value="1"/>
</dbReference>
<evidence type="ECO:0000313" key="1">
    <source>
        <dbReference type="EMBL" id="CAL0306712.1"/>
    </source>
</evidence>
<dbReference type="PANTHER" id="PTHR35485:SF4">
    <property type="entry name" value="EXPRESSED PROTEIN"/>
    <property type="match status" value="1"/>
</dbReference>
<name>A0AAV1WC14_LUPLU</name>
<protein>
    <submittedName>
        <fullName evidence="1">Uncharacterized protein</fullName>
    </submittedName>
</protein>
<organism evidence="1 2">
    <name type="scientific">Lupinus luteus</name>
    <name type="common">European yellow lupine</name>
    <dbReference type="NCBI Taxonomy" id="3873"/>
    <lineage>
        <taxon>Eukaryota</taxon>
        <taxon>Viridiplantae</taxon>
        <taxon>Streptophyta</taxon>
        <taxon>Embryophyta</taxon>
        <taxon>Tracheophyta</taxon>
        <taxon>Spermatophyta</taxon>
        <taxon>Magnoliopsida</taxon>
        <taxon>eudicotyledons</taxon>
        <taxon>Gunneridae</taxon>
        <taxon>Pentapetalae</taxon>
        <taxon>rosids</taxon>
        <taxon>fabids</taxon>
        <taxon>Fabales</taxon>
        <taxon>Fabaceae</taxon>
        <taxon>Papilionoideae</taxon>
        <taxon>50 kb inversion clade</taxon>
        <taxon>genistoids sensu lato</taxon>
        <taxon>core genistoids</taxon>
        <taxon>Genisteae</taxon>
        <taxon>Lupinus</taxon>
    </lineage>
</organism>
<accession>A0AAV1WC14</accession>
<sequence length="114" mass="13085">MEGLLPMVYKAIKKNKTRRKYECLSSGTSKSYNTHMTEMVYIQTQGRDYQNHSTQNVANDYAEKISYRRYNSTGDFSNGFSSLAQQRNFGAASPDSKQLVRFRSHRMFSCITGA</sequence>
<dbReference type="Proteomes" id="UP001497480">
    <property type="component" value="Unassembled WGS sequence"/>
</dbReference>
<evidence type="ECO:0000313" key="2">
    <source>
        <dbReference type="Proteomes" id="UP001497480"/>
    </source>
</evidence>